<reference evidence="2" key="1">
    <citation type="submission" date="2019-11" db="EMBL/GenBank/DDBJ databases">
        <authorList>
            <person name="Feng L."/>
        </authorList>
    </citation>
    <scope>NUCLEOTIDE SEQUENCE</scope>
    <source>
        <strain evidence="2">ElimosumLFYP34</strain>
    </source>
</reference>
<keyword evidence="1" id="KW-0812">Transmembrane</keyword>
<feature type="transmembrane region" description="Helical" evidence="1">
    <location>
        <begin position="27"/>
        <end position="48"/>
    </location>
</feature>
<keyword evidence="1" id="KW-0472">Membrane</keyword>
<accession>A0A6N3FLN4</accession>
<evidence type="ECO:0000256" key="1">
    <source>
        <dbReference type="SAM" id="Phobius"/>
    </source>
</evidence>
<proteinExistence type="predicted"/>
<gene>
    <name evidence="2" type="ORF">ELLFYP34_00496</name>
</gene>
<protein>
    <submittedName>
        <fullName evidence="2">Uncharacterized protein</fullName>
    </submittedName>
</protein>
<dbReference type="EMBL" id="CACRTR010000012">
    <property type="protein sequence ID" value="VYU53357.1"/>
    <property type="molecule type" value="Genomic_DNA"/>
</dbReference>
<organism evidence="2">
    <name type="scientific">Eubacterium limosum</name>
    <dbReference type="NCBI Taxonomy" id="1736"/>
    <lineage>
        <taxon>Bacteria</taxon>
        <taxon>Bacillati</taxon>
        <taxon>Bacillota</taxon>
        <taxon>Clostridia</taxon>
        <taxon>Eubacteriales</taxon>
        <taxon>Eubacteriaceae</taxon>
        <taxon>Eubacterium</taxon>
    </lineage>
</organism>
<name>A0A6N3FLN4_EUBLI</name>
<evidence type="ECO:0000313" key="2">
    <source>
        <dbReference type="EMBL" id="VYU53357.1"/>
    </source>
</evidence>
<sequence>MPRILNEMAAAGRCLNRFFDRKSVHQFSILNSAFSIVLILLMIGLIFYDLKRPVNLFQQHDAEQLVGEGHL</sequence>
<dbReference type="AlphaFoldDB" id="A0A6N3FLN4"/>
<keyword evidence="1" id="KW-1133">Transmembrane helix</keyword>